<dbReference type="AlphaFoldDB" id="A0A4Q2DCK1"/>
<comment type="caution">
    <text evidence="2">The sequence shown here is derived from an EMBL/GenBank/DDBJ whole genome shotgun (WGS) entry which is preliminary data.</text>
</comment>
<feature type="compositionally biased region" description="Acidic residues" evidence="1">
    <location>
        <begin position="243"/>
        <end position="265"/>
    </location>
</feature>
<evidence type="ECO:0000313" key="3">
    <source>
        <dbReference type="Proteomes" id="UP000290288"/>
    </source>
</evidence>
<sequence>MLSHDDKASVHPYWYARVRGIFHAKVYVNDPNSMAPTRQQDVEVVWIRWLGVHYPHRHGWRAKHLPKVGFVEPSDDGSAIFDFVDPTDIIRAVHLIPDFESGQSTNGLGPTLARPESDKDVDWNFFYVNIFVDRDMFMRYRGGGIGHVDTQAAVDVWLKDRDKLDAERTEKELQRYTVDTADEDEEMEPGDELEEEGVPMQIDDDDESVRSEEVGEPLPEALAEGLLLEEALDYGFEFGGEQSDGEDEEHGIEGLEENWGVEDGENGMGEMAELDLADL</sequence>
<dbReference type="OrthoDB" id="3183767at2759"/>
<keyword evidence="3" id="KW-1185">Reference proteome</keyword>
<evidence type="ECO:0000313" key="2">
    <source>
        <dbReference type="EMBL" id="RXW16536.1"/>
    </source>
</evidence>
<proteinExistence type="predicted"/>
<dbReference type="STRING" id="2316362.A0A4Q2DCK1"/>
<dbReference type="EMBL" id="SDEE01000427">
    <property type="protein sequence ID" value="RXW16536.1"/>
    <property type="molecule type" value="Genomic_DNA"/>
</dbReference>
<dbReference type="Proteomes" id="UP000290288">
    <property type="component" value="Unassembled WGS sequence"/>
</dbReference>
<evidence type="ECO:0000256" key="1">
    <source>
        <dbReference type="SAM" id="MobiDB-lite"/>
    </source>
</evidence>
<accession>A0A4Q2DCK1</accession>
<feature type="compositionally biased region" description="Acidic residues" evidence="1">
    <location>
        <begin position="180"/>
        <end position="207"/>
    </location>
</feature>
<feature type="region of interest" description="Disordered" evidence="1">
    <location>
        <begin position="236"/>
        <end position="267"/>
    </location>
</feature>
<gene>
    <name evidence="2" type="ORF">EST38_g9319</name>
</gene>
<reference evidence="2 3" key="1">
    <citation type="submission" date="2019-01" db="EMBL/GenBank/DDBJ databases">
        <title>Draft genome sequence of Psathyrella aberdarensis IHI B618.</title>
        <authorList>
            <person name="Buettner E."/>
            <person name="Kellner H."/>
        </authorList>
    </citation>
    <scope>NUCLEOTIDE SEQUENCE [LARGE SCALE GENOMIC DNA]</scope>
    <source>
        <strain evidence="2 3">IHI B618</strain>
    </source>
</reference>
<protein>
    <submittedName>
        <fullName evidence="2">Uncharacterized protein</fullName>
    </submittedName>
</protein>
<name>A0A4Q2DCK1_9AGAR</name>
<organism evidence="2 3">
    <name type="scientific">Candolleomyces aberdarensis</name>
    <dbReference type="NCBI Taxonomy" id="2316362"/>
    <lineage>
        <taxon>Eukaryota</taxon>
        <taxon>Fungi</taxon>
        <taxon>Dikarya</taxon>
        <taxon>Basidiomycota</taxon>
        <taxon>Agaricomycotina</taxon>
        <taxon>Agaricomycetes</taxon>
        <taxon>Agaricomycetidae</taxon>
        <taxon>Agaricales</taxon>
        <taxon>Agaricineae</taxon>
        <taxon>Psathyrellaceae</taxon>
        <taxon>Candolleomyces</taxon>
    </lineage>
</organism>
<feature type="region of interest" description="Disordered" evidence="1">
    <location>
        <begin position="180"/>
        <end position="208"/>
    </location>
</feature>